<evidence type="ECO:0000313" key="2">
    <source>
        <dbReference type="EMBL" id="WAR06010.1"/>
    </source>
</evidence>
<protein>
    <recommendedName>
        <fullName evidence="1">Integrase core domain-containing protein</fullName>
    </recommendedName>
</protein>
<evidence type="ECO:0000313" key="3">
    <source>
        <dbReference type="Proteomes" id="UP001164746"/>
    </source>
</evidence>
<proteinExistence type="predicted"/>
<evidence type="ECO:0000259" key="1">
    <source>
        <dbReference type="Pfam" id="PF24764"/>
    </source>
</evidence>
<feature type="domain" description="Integrase core" evidence="1">
    <location>
        <begin position="92"/>
        <end position="169"/>
    </location>
</feature>
<organism evidence="2 3">
    <name type="scientific">Mya arenaria</name>
    <name type="common">Soft-shell clam</name>
    <dbReference type="NCBI Taxonomy" id="6604"/>
    <lineage>
        <taxon>Eukaryota</taxon>
        <taxon>Metazoa</taxon>
        <taxon>Spiralia</taxon>
        <taxon>Lophotrochozoa</taxon>
        <taxon>Mollusca</taxon>
        <taxon>Bivalvia</taxon>
        <taxon>Autobranchia</taxon>
        <taxon>Heteroconchia</taxon>
        <taxon>Euheterodonta</taxon>
        <taxon>Imparidentia</taxon>
        <taxon>Neoheterodontei</taxon>
        <taxon>Myida</taxon>
        <taxon>Myoidea</taxon>
        <taxon>Myidae</taxon>
        <taxon>Mya</taxon>
    </lineage>
</organism>
<dbReference type="Proteomes" id="UP001164746">
    <property type="component" value="Chromosome 5"/>
</dbReference>
<dbReference type="Pfam" id="PF24764">
    <property type="entry name" value="rva_4"/>
    <property type="match status" value="1"/>
</dbReference>
<accession>A0ABY7EAJ5</accession>
<dbReference type="PANTHER" id="PTHR46791:SF13">
    <property type="entry name" value="CLR5 DOMAIN-CONTAINING PROTEIN"/>
    <property type="match status" value="1"/>
</dbReference>
<gene>
    <name evidence="2" type="ORF">MAR_021379</name>
</gene>
<dbReference type="InterPro" id="IPR058913">
    <property type="entry name" value="Integrase_dom_put"/>
</dbReference>
<dbReference type="EMBL" id="CP111016">
    <property type="protein sequence ID" value="WAR06010.1"/>
    <property type="molecule type" value="Genomic_DNA"/>
</dbReference>
<reference evidence="2" key="1">
    <citation type="submission" date="2022-11" db="EMBL/GenBank/DDBJ databases">
        <title>Centuries of genome instability and evolution in soft-shell clam transmissible cancer (bioRxiv).</title>
        <authorList>
            <person name="Hart S.F.M."/>
            <person name="Yonemitsu M.A."/>
            <person name="Giersch R.M."/>
            <person name="Beal B.F."/>
            <person name="Arriagada G."/>
            <person name="Davis B.W."/>
            <person name="Ostrander E.A."/>
            <person name="Goff S.P."/>
            <person name="Metzger M.J."/>
        </authorList>
    </citation>
    <scope>NUCLEOTIDE SEQUENCE</scope>
    <source>
        <strain evidence="2">MELC-2E11</strain>
        <tissue evidence="2">Siphon/mantle</tissue>
    </source>
</reference>
<sequence>MCLSKKYEINISIRTLKRFLNRLGLFLKKNYSNITDVALFLINELEHSGKQHGYKMIHMMCIENGNCVTQETIRELLYIFYPNGIKHRQQRRPNYLWHIDGYDKLKPFGICIHGAIDGFSRYVLWLKAYKTNNDPKLISGYYTETVNMMDGCLLRVRADLGTENCYVRDIHMYLISITEDHGRFKQ</sequence>
<name>A0ABY7EAJ5_MYAAR</name>
<keyword evidence="3" id="KW-1185">Reference proteome</keyword>
<dbReference type="PANTHER" id="PTHR46791">
    <property type="entry name" value="EXPRESSED PROTEIN"/>
    <property type="match status" value="1"/>
</dbReference>